<evidence type="ECO:0000259" key="2">
    <source>
        <dbReference type="SMART" id="SM00860"/>
    </source>
</evidence>
<dbReference type="SUPFAM" id="SSF160631">
    <property type="entry name" value="SMI1/KNR4-like"/>
    <property type="match status" value="1"/>
</dbReference>
<organism evidence="3 4">
    <name type="scientific">Nonomuraea corallina</name>
    <dbReference type="NCBI Taxonomy" id="2989783"/>
    <lineage>
        <taxon>Bacteria</taxon>
        <taxon>Bacillati</taxon>
        <taxon>Actinomycetota</taxon>
        <taxon>Actinomycetes</taxon>
        <taxon>Streptosporangiales</taxon>
        <taxon>Streptosporangiaceae</taxon>
        <taxon>Nonomuraea</taxon>
    </lineage>
</organism>
<dbReference type="Gene3D" id="3.40.1580.10">
    <property type="entry name" value="SMI1/KNR4-like"/>
    <property type="match status" value="1"/>
</dbReference>
<name>A0ABT4S481_9ACTN</name>
<dbReference type="InterPro" id="IPR037883">
    <property type="entry name" value="Knr4/Smi1-like_sf"/>
</dbReference>
<evidence type="ECO:0000313" key="3">
    <source>
        <dbReference type="EMBL" id="MDA0631960.1"/>
    </source>
</evidence>
<evidence type="ECO:0000256" key="1">
    <source>
        <dbReference type="SAM" id="MobiDB-lite"/>
    </source>
</evidence>
<dbReference type="Pfam" id="PF09346">
    <property type="entry name" value="SMI1_KNR4"/>
    <property type="match status" value="1"/>
</dbReference>
<feature type="region of interest" description="Disordered" evidence="1">
    <location>
        <begin position="25"/>
        <end position="45"/>
    </location>
</feature>
<comment type="caution">
    <text evidence="3">The sequence shown here is derived from an EMBL/GenBank/DDBJ whole genome shotgun (WGS) entry which is preliminary data.</text>
</comment>
<evidence type="ECO:0000313" key="4">
    <source>
        <dbReference type="Proteomes" id="UP001144036"/>
    </source>
</evidence>
<accession>A0ABT4S481</accession>
<proteinExistence type="predicted"/>
<feature type="domain" description="Knr4/Smi1-like" evidence="2">
    <location>
        <begin position="201"/>
        <end position="329"/>
    </location>
</feature>
<protein>
    <submittedName>
        <fullName evidence="3">SMI1/KNR4 family protein</fullName>
    </submittedName>
</protein>
<dbReference type="RefSeq" id="WP_270152712.1">
    <property type="nucleotide sequence ID" value="NZ_JAPNNL010000002.1"/>
</dbReference>
<keyword evidence="4" id="KW-1185">Reference proteome</keyword>
<dbReference type="SMART" id="SM00860">
    <property type="entry name" value="SMI1_KNR4"/>
    <property type="match status" value="1"/>
</dbReference>
<reference evidence="3" key="1">
    <citation type="submission" date="2022-11" db="EMBL/GenBank/DDBJ databases">
        <title>Nonomuraea corallina sp. nov., a new species of the genus Nonomuraea isolated from sea side sediment in Thai sea.</title>
        <authorList>
            <person name="Ngamcharungchit C."/>
            <person name="Matsumoto A."/>
            <person name="Suriyachadkun C."/>
            <person name="Panbangred W."/>
            <person name="Inahashi Y."/>
            <person name="Intra B."/>
        </authorList>
    </citation>
    <scope>NUCLEOTIDE SEQUENCE</scope>
    <source>
        <strain evidence="3">MCN248</strain>
    </source>
</reference>
<dbReference type="InterPro" id="IPR018958">
    <property type="entry name" value="Knr4/Smi1-like_dom"/>
</dbReference>
<sequence>MWLALVAAVAAAVGIALLARSRRAEPSGVPAPPEEQPAVASWPPAPILGTPTAEDLRRYAHRPSVLDRPAVSRFLEPREPREPLDRATRRLVIRWGVAALALVVLAGGTHLLESRVFPEGDGVTQAMTSDVSCGAPGVRCEVETEEVHAPPPDADCRPGGAAPRVRRPDPKVTRAVNRQWRRIETWLRTNAPRSHRALGRPAEAGTIAVAEAQMGLRFPDDLKASLLRHDGGLALLGHWTQGVRDIRDTWRMLCESDDMDMAEDPRGDWWDGRMIPFGADGSGNHLVVDSVRRDVGETDHEGGMGFRPAETRIRSYHALLKATADALESGGSIGYWKPGAVSGSLDWQIL</sequence>
<gene>
    <name evidence="3" type="ORF">OUY22_00910</name>
</gene>
<dbReference type="Proteomes" id="UP001144036">
    <property type="component" value="Unassembled WGS sequence"/>
</dbReference>
<dbReference type="EMBL" id="JAPNNL010000002">
    <property type="protein sequence ID" value="MDA0631960.1"/>
    <property type="molecule type" value="Genomic_DNA"/>
</dbReference>
<feature type="region of interest" description="Disordered" evidence="1">
    <location>
        <begin position="145"/>
        <end position="173"/>
    </location>
</feature>